<feature type="transmembrane region" description="Helical" evidence="1">
    <location>
        <begin position="27"/>
        <end position="48"/>
    </location>
</feature>
<dbReference type="HOGENOM" id="CLU_327587_0_0_9"/>
<keyword evidence="6" id="KW-1185">Reference proteome</keyword>
<dbReference type="PROSITE" id="PS51832">
    <property type="entry name" value="HD_GYP"/>
    <property type="match status" value="1"/>
</dbReference>
<dbReference type="STRING" id="747365.Thena_0263"/>
<dbReference type="CDD" id="cd00077">
    <property type="entry name" value="HDc"/>
    <property type="match status" value="1"/>
</dbReference>
<dbReference type="PANTHER" id="PTHR45228">
    <property type="entry name" value="CYCLIC DI-GMP PHOSPHODIESTERASE TM_0186-RELATED"/>
    <property type="match status" value="1"/>
</dbReference>
<dbReference type="SMART" id="SM00471">
    <property type="entry name" value="HDc"/>
    <property type="match status" value="1"/>
</dbReference>
<dbReference type="GO" id="GO:0016020">
    <property type="term" value="C:membrane"/>
    <property type="evidence" value="ECO:0007669"/>
    <property type="project" value="InterPro"/>
</dbReference>
<dbReference type="GO" id="GO:0007165">
    <property type="term" value="P:signal transduction"/>
    <property type="evidence" value="ECO:0007669"/>
    <property type="project" value="InterPro"/>
</dbReference>
<dbReference type="Gene3D" id="3.30.450.20">
    <property type="entry name" value="PAS domain"/>
    <property type="match status" value="1"/>
</dbReference>
<dbReference type="PANTHER" id="PTHR45228:SF4">
    <property type="entry name" value="LIPOPROTEIN"/>
    <property type="match status" value="1"/>
</dbReference>
<sequence length="878" mass="100779">MLFFENFKKLLNYVKHFWAGLRLYKKMSLVFIGLSLIIISLNVIFMIYEQSRDYRDFMNVNFQSALEIESNYINSKISNDIVNPITNLSSNLGRINFRAGSINLLKDFLLRNQAFSSILVVEANGNVIEGFDKEKGAILSHENLSQRTYFKSALENKSFAMFGPLQLDSKNMIVAIYPIFTQENSIEGFIITSVSLKWFDYLSDEINKGVNAPFKFFIVSGKMDSISLSHPIKFNFPIENFFDKKFFKTYIDGSQFTMFSKKIDYTPFFIVGGYPDYEIDLKIGSLILGSLFPMFSLLILAGYFGLILGKYLSRPLENLADEAERISKNPISGEAFTIFEGKDEIARLSFSLQVMLDEFYAAQQQLRATEEESRFVAQNNSVLMKIASYINSFDSKEKILEKSLQLIKEITNANVVMLYLLDSCGQNLIIDSLVGEIPDDLYLKLNKLEILNFWVGQVFLDKKVSVIFDLRANPILKYSNEILEKGFYSVICSPLNSKEMPIGSILLFFDKPYVFQSEQREFLIRVSDMLSLYLSRIEREEILEDSTEMNFYFRDISIKLSGMENIDDTINLAVNFLVDNLNFVSDARCIYLNEETSYSDISETCIYAMPFSDFKIVPIRKINCPNLPSDAVRIAIMPLRLYDKPYANVIVYLRAFDMRVIHSEFFMNLNDILNQKIGFTYSIQHSKDLYKEALESIAQALDARDPFSAKHSKRVSTFSVRFGKYLKLDKKDIDVLGFGALLHDIGKVGIPDTILKKPDKLTQTEYILMQSHPIVGYNILKSIKEELMPGLLEIILYHHERYDGKGYPYGLSKDEIPFLAKLVSIADSFEAMISDRPYRKGMTKLDALAEISRCSGTQFDPYLAQMFVRMISQTADED</sequence>
<feature type="domain" description="HD" evidence="3">
    <location>
        <begin position="708"/>
        <end position="832"/>
    </location>
</feature>
<dbReference type="PROSITE" id="PS51831">
    <property type="entry name" value="HD"/>
    <property type="match status" value="1"/>
</dbReference>
<dbReference type="PROSITE" id="PS50885">
    <property type="entry name" value="HAMP"/>
    <property type="match status" value="1"/>
</dbReference>
<protein>
    <submittedName>
        <fullName evidence="5">Metal dependent phosphohydrolase with GAF sensor</fullName>
    </submittedName>
</protein>
<keyword evidence="5" id="KW-0378">Hydrolase</keyword>
<evidence type="ECO:0000259" key="4">
    <source>
        <dbReference type="PROSITE" id="PS51832"/>
    </source>
</evidence>
<dbReference type="InterPro" id="IPR003018">
    <property type="entry name" value="GAF"/>
</dbReference>
<evidence type="ECO:0000256" key="1">
    <source>
        <dbReference type="SAM" id="Phobius"/>
    </source>
</evidence>
<evidence type="ECO:0000259" key="2">
    <source>
        <dbReference type="PROSITE" id="PS50885"/>
    </source>
</evidence>
<dbReference type="Pfam" id="PF00672">
    <property type="entry name" value="HAMP"/>
    <property type="match status" value="1"/>
</dbReference>
<dbReference type="CDD" id="cd18773">
    <property type="entry name" value="PDC1_HK_sensor"/>
    <property type="match status" value="1"/>
</dbReference>
<feature type="domain" description="HD-GYP" evidence="4">
    <location>
        <begin position="686"/>
        <end position="878"/>
    </location>
</feature>
<dbReference type="AlphaFoldDB" id="M1E508"/>
<dbReference type="KEGG" id="tnr:Thena_0263"/>
<dbReference type="Proteomes" id="UP000011765">
    <property type="component" value="Chromosome"/>
</dbReference>
<gene>
    <name evidence="5" type="ORF">Thena_0263</name>
</gene>
<accession>M1E508</accession>
<dbReference type="eggNOG" id="COG3850">
    <property type="taxonomic scope" value="Bacteria"/>
</dbReference>
<dbReference type="Gene3D" id="1.10.3210.10">
    <property type="entry name" value="Hypothetical protein af1432"/>
    <property type="match status" value="1"/>
</dbReference>
<evidence type="ECO:0000259" key="3">
    <source>
        <dbReference type="PROSITE" id="PS51831"/>
    </source>
</evidence>
<feature type="domain" description="HAMP" evidence="2">
    <location>
        <begin position="310"/>
        <end position="364"/>
    </location>
</feature>
<dbReference type="InterPro" id="IPR003660">
    <property type="entry name" value="HAMP_dom"/>
</dbReference>
<dbReference type="SUPFAM" id="SSF55781">
    <property type="entry name" value="GAF domain-like"/>
    <property type="match status" value="1"/>
</dbReference>
<dbReference type="InterPro" id="IPR006674">
    <property type="entry name" value="HD_domain"/>
</dbReference>
<dbReference type="InterPro" id="IPR003607">
    <property type="entry name" value="HD/PDEase_dom"/>
</dbReference>
<dbReference type="GO" id="GO:0016787">
    <property type="term" value="F:hydrolase activity"/>
    <property type="evidence" value="ECO:0007669"/>
    <property type="project" value="UniProtKB-KW"/>
</dbReference>
<feature type="transmembrane region" description="Helical" evidence="1">
    <location>
        <begin position="286"/>
        <end position="308"/>
    </location>
</feature>
<dbReference type="Gene3D" id="6.10.340.10">
    <property type="match status" value="1"/>
</dbReference>
<dbReference type="Pfam" id="PF13487">
    <property type="entry name" value="HD_5"/>
    <property type="match status" value="1"/>
</dbReference>
<dbReference type="Pfam" id="PF01590">
    <property type="entry name" value="GAF"/>
    <property type="match status" value="1"/>
</dbReference>
<keyword evidence="1" id="KW-0472">Membrane</keyword>
<keyword evidence="1" id="KW-0812">Transmembrane</keyword>
<name>M1E508_9BACT</name>
<keyword evidence="1" id="KW-1133">Transmembrane helix</keyword>
<evidence type="ECO:0000313" key="5">
    <source>
        <dbReference type="EMBL" id="AEE13911.1"/>
    </source>
</evidence>
<dbReference type="InterPro" id="IPR052020">
    <property type="entry name" value="Cyclic_di-GMP/3'3'-cGAMP_PDE"/>
</dbReference>
<proteinExistence type="predicted"/>
<dbReference type="InterPro" id="IPR029016">
    <property type="entry name" value="GAF-like_dom_sf"/>
</dbReference>
<reference evidence="5 6" key="1">
    <citation type="submission" date="2011-04" db="EMBL/GenBank/DDBJ databases">
        <title>The complete genome of Thermodesulfobium narugense DSM 14796.</title>
        <authorList>
            <consortium name="US DOE Joint Genome Institute (JGI-PGF)"/>
            <person name="Lucas S."/>
            <person name="Han J."/>
            <person name="Lapidus A."/>
            <person name="Bruce D."/>
            <person name="Goodwin L."/>
            <person name="Pitluck S."/>
            <person name="Peters L."/>
            <person name="Kyrpides N."/>
            <person name="Mavromatis K."/>
            <person name="Pagani I."/>
            <person name="Ivanova N."/>
            <person name="Ovchinnikova G."/>
            <person name="Zhang X."/>
            <person name="Saunders L."/>
            <person name="Detter J.C."/>
            <person name="Tapia R."/>
            <person name="Han C."/>
            <person name="Land M."/>
            <person name="Hauser L."/>
            <person name="Markowitz V."/>
            <person name="Cheng J.-F."/>
            <person name="Hugenholtz P."/>
            <person name="Woyke T."/>
            <person name="Wu D."/>
            <person name="Spring S."/>
            <person name="Schroeder M."/>
            <person name="Brambilla E."/>
            <person name="Klenk H.-P."/>
            <person name="Eisen J.A."/>
        </authorList>
    </citation>
    <scope>NUCLEOTIDE SEQUENCE [LARGE SCALE GENOMIC DNA]</scope>
    <source>
        <strain evidence="5 6">DSM 14796</strain>
    </source>
</reference>
<dbReference type="InterPro" id="IPR037522">
    <property type="entry name" value="HD_GYP_dom"/>
</dbReference>
<organism evidence="5 6">
    <name type="scientific">Thermodesulfobium narugense DSM 14796</name>
    <dbReference type="NCBI Taxonomy" id="747365"/>
    <lineage>
        <taxon>Bacteria</taxon>
        <taxon>Pseudomonadati</taxon>
        <taxon>Thermodesulfobiota</taxon>
        <taxon>Thermodesulfobiia</taxon>
        <taxon>Thermodesulfobiales</taxon>
        <taxon>Thermodesulfobiaceae</taxon>
        <taxon>Thermodesulfobium</taxon>
    </lineage>
</organism>
<dbReference type="eggNOG" id="COG3437">
    <property type="taxonomic scope" value="Bacteria"/>
</dbReference>
<dbReference type="Gene3D" id="3.30.450.40">
    <property type="match status" value="1"/>
</dbReference>
<dbReference type="SUPFAM" id="SSF109604">
    <property type="entry name" value="HD-domain/PDEase-like"/>
    <property type="match status" value="1"/>
</dbReference>
<dbReference type="EMBL" id="CP002690">
    <property type="protein sequence ID" value="AEE13911.1"/>
    <property type="molecule type" value="Genomic_DNA"/>
</dbReference>
<evidence type="ECO:0000313" key="6">
    <source>
        <dbReference type="Proteomes" id="UP000011765"/>
    </source>
</evidence>